<dbReference type="SUPFAM" id="SSF50630">
    <property type="entry name" value="Acid proteases"/>
    <property type="match status" value="1"/>
</dbReference>
<accession>A0A0D2ZPN6</accession>
<feature type="region of interest" description="Disordered" evidence="1">
    <location>
        <begin position="165"/>
        <end position="214"/>
    </location>
</feature>
<evidence type="ECO:0008006" key="6">
    <source>
        <dbReference type="Google" id="ProtNLM"/>
    </source>
</evidence>
<dbReference type="SUPFAM" id="SSF57756">
    <property type="entry name" value="Retrovirus zinc finger-like domains"/>
    <property type="match status" value="1"/>
</dbReference>
<dbReference type="CDD" id="cd00303">
    <property type="entry name" value="retropepsin_like"/>
    <property type="match status" value="1"/>
</dbReference>
<dbReference type="Proteomes" id="UP000032141">
    <property type="component" value="Unassembled WGS sequence"/>
</dbReference>
<dbReference type="PANTHER" id="PTHR35046">
    <property type="entry name" value="ZINC KNUCKLE (CCHC-TYPE) FAMILY PROTEIN"/>
    <property type="match status" value="1"/>
</dbReference>
<dbReference type="HOGENOM" id="CLU_643060_0_0_1"/>
<dbReference type="STRING" id="109376.A0A0D2ZPN6"/>
<dbReference type="InterPro" id="IPR021109">
    <property type="entry name" value="Peptidase_aspartic_dom_sf"/>
</dbReference>
<evidence type="ECO:0000259" key="3">
    <source>
        <dbReference type="Pfam" id="PF03732"/>
    </source>
</evidence>
<sequence>MPPKKDVQQQLDAQTEAIQGALATFQLELRDSLQTSFEAALRTWKSKASVEELLTFKQVPDDMRVSMVATRFRGRASSWWQHVKEQRVRAGKERIASWEKLKRLLRKAFLPYNYTRTVINWCQGSSGGLRQQIQNNLLLFNPNTVSEAHQRAVFIEQNLRTTPTSWSSANTRVRSTNSTNTTGGSNTKSTAKDNPVRGNDQNNADGPSRVTRPATFKSFNCGEIGHRQSNCPKRIFLSNEEVIYDEEIVDEQTETEQEELVSGDMGHLLVFRRTLMSPQVIDESWLRSNIFRSSCTIRGKVCRFIVDSGSCTNVISEEAVAKLALFAEPHPNPYKLIWLNTQTDIRVSRQCKVPFSALQLCLSGLRLYGVVVLCCVRVLSLPFWLFGLLDSPPPCFIFRRGFLELSPILGARAGRGANSALQCVGSS</sequence>
<name>A0A0D2ZPN6_BRAOL</name>
<dbReference type="InterPro" id="IPR005162">
    <property type="entry name" value="Retrotrans_gag_dom"/>
</dbReference>
<reference evidence="4" key="2">
    <citation type="submission" date="2015-06" db="UniProtKB">
        <authorList>
            <consortium name="EnsemblPlants"/>
        </authorList>
    </citation>
    <scope>IDENTIFICATION</scope>
</reference>
<dbReference type="GO" id="GO:0003676">
    <property type="term" value="F:nucleic acid binding"/>
    <property type="evidence" value="ECO:0007669"/>
    <property type="project" value="InterPro"/>
</dbReference>
<feature type="domain" description="CCHC-type" evidence="2">
    <location>
        <begin position="219"/>
        <end position="233"/>
    </location>
</feature>
<dbReference type="InterPro" id="IPR036875">
    <property type="entry name" value="Znf_CCHC_sf"/>
</dbReference>
<dbReference type="Pfam" id="PF03732">
    <property type="entry name" value="Retrotrans_gag"/>
    <property type="match status" value="1"/>
</dbReference>
<dbReference type="Pfam" id="PF00098">
    <property type="entry name" value="zf-CCHC"/>
    <property type="match status" value="1"/>
</dbReference>
<keyword evidence="5" id="KW-1185">Reference proteome</keyword>
<dbReference type="eggNOG" id="KOG0017">
    <property type="taxonomic scope" value="Eukaryota"/>
</dbReference>
<evidence type="ECO:0000259" key="2">
    <source>
        <dbReference type="Pfam" id="PF00098"/>
    </source>
</evidence>
<dbReference type="AlphaFoldDB" id="A0A0D2ZPN6"/>
<dbReference type="PANTHER" id="PTHR35046:SF18">
    <property type="entry name" value="RNA-DIRECTED DNA POLYMERASE"/>
    <property type="match status" value="1"/>
</dbReference>
<evidence type="ECO:0000313" key="4">
    <source>
        <dbReference type="EnsemblPlants" id="Bo00534s030.1"/>
    </source>
</evidence>
<dbReference type="GO" id="GO:0008270">
    <property type="term" value="F:zinc ion binding"/>
    <property type="evidence" value="ECO:0007669"/>
    <property type="project" value="InterPro"/>
</dbReference>
<reference evidence="4" key="1">
    <citation type="journal article" date="2014" name="Genome Biol.">
        <title>Transcriptome and methylome profiling reveals relics of genome dominance in the mesopolyploid Brassica oleracea.</title>
        <authorList>
            <person name="Parkin I.A."/>
            <person name="Koh C."/>
            <person name="Tang H."/>
            <person name="Robinson S.J."/>
            <person name="Kagale S."/>
            <person name="Clarke W.E."/>
            <person name="Town C.D."/>
            <person name="Nixon J."/>
            <person name="Krishnakumar V."/>
            <person name="Bidwell S.L."/>
            <person name="Denoeud F."/>
            <person name="Belcram H."/>
            <person name="Links M.G."/>
            <person name="Just J."/>
            <person name="Clarke C."/>
            <person name="Bender T."/>
            <person name="Huebert T."/>
            <person name="Mason A.S."/>
            <person name="Pires J.C."/>
            <person name="Barker G."/>
            <person name="Moore J."/>
            <person name="Walley P.G."/>
            <person name="Manoli S."/>
            <person name="Batley J."/>
            <person name="Edwards D."/>
            <person name="Nelson M.N."/>
            <person name="Wang X."/>
            <person name="Paterson A.H."/>
            <person name="King G."/>
            <person name="Bancroft I."/>
            <person name="Chalhoub B."/>
            <person name="Sharpe A.G."/>
        </authorList>
    </citation>
    <scope>NUCLEOTIDE SEQUENCE [LARGE SCALE GENOMIC DNA]</scope>
    <source>
        <strain evidence="4">cv. TO1000</strain>
    </source>
</reference>
<feature type="domain" description="Retrotransposon gag" evidence="3">
    <location>
        <begin position="67"/>
        <end position="117"/>
    </location>
</feature>
<dbReference type="Gene3D" id="2.40.70.10">
    <property type="entry name" value="Acid Proteases"/>
    <property type="match status" value="1"/>
</dbReference>
<evidence type="ECO:0000256" key="1">
    <source>
        <dbReference type="SAM" id="MobiDB-lite"/>
    </source>
</evidence>
<evidence type="ECO:0000313" key="5">
    <source>
        <dbReference type="Proteomes" id="UP000032141"/>
    </source>
</evidence>
<proteinExistence type="predicted"/>
<dbReference type="EnsemblPlants" id="Bo00534s030.1">
    <property type="protein sequence ID" value="Bo00534s030.1"/>
    <property type="gene ID" value="Bo00534s030"/>
</dbReference>
<organism evidence="4 5">
    <name type="scientific">Brassica oleracea var. oleracea</name>
    <dbReference type="NCBI Taxonomy" id="109376"/>
    <lineage>
        <taxon>Eukaryota</taxon>
        <taxon>Viridiplantae</taxon>
        <taxon>Streptophyta</taxon>
        <taxon>Embryophyta</taxon>
        <taxon>Tracheophyta</taxon>
        <taxon>Spermatophyta</taxon>
        <taxon>Magnoliopsida</taxon>
        <taxon>eudicotyledons</taxon>
        <taxon>Gunneridae</taxon>
        <taxon>Pentapetalae</taxon>
        <taxon>rosids</taxon>
        <taxon>malvids</taxon>
        <taxon>Brassicales</taxon>
        <taxon>Brassicaceae</taxon>
        <taxon>Brassiceae</taxon>
        <taxon>Brassica</taxon>
    </lineage>
</organism>
<protein>
    <recommendedName>
        <fullName evidence="6">CCHC-type domain-containing protein</fullName>
    </recommendedName>
</protein>
<feature type="compositionally biased region" description="Low complexity" evidence="1">
    <location>
        <begin position="167"/>
        <end position="189"/>
    </location>
</feature>
<dbReference type="OMA" id="TMARFIN"/>
<dbReference type="Gramene" id="Bo00534s030.1">
    <property type="protein sequence ID" value="Bo00534s030.1"/>
    <property type="gene ID" value="Bo00534s030"/>
</dbReference>
<dbReference type="InterPro" id="IPR001878">
    <property type="entry name" value="Znf_CCHC"/>
</dbReference>